<dbReference type="AlphaFoldDB" id="A0A174NQU2"/>
<dbReference type="Gene3D" id="3.50.50.60">
    <property type="entry name" value="FAD/NAD(P)-binding domain"/>
    <property type="match status" value="1"/>
</dbReference>
<comment type="cofactor">
    <cofactor evidence="2">
        <name>[4Fe-4S] cluster</name>
        <dbReference type="ChEBI" id="CHEBI:49883"/>
    </cofactor>
</comment>
<keyword evidence="5" id="KW-0288">FMN</keyword>
<organism evidence="12 13">
    <name type="scientific">Hungatella hathewayi</name>
    <dbReference type="NCBI Taxonomy" id="154046"/>
    <lineage>
        <taxon>Bacteria</taxon>
        <taxon>Bacillati</taxon>
        <taxon>Bacillota</taxon>
        <taxon>Clostridia</taxon>
        <taxon>Lachnospirales</taxon>
        <taxon>Lachnospiraceae</taxon>
        <taxon>Hungatella</taxon>
    </lineage>
</organism>
<dbReference type="GO" id="GO:0016491">
    <property type="term" value="F:oxidoreductase activity"/>
    <property type="evidence" value="ECO:0007669"/>
    <property type="project" value="UniProtKB-KW"/>
</dbReference>
<dbReference type="PANTHER" id="PTHR42917:SF2">
    <property type="entry name" value="2,4-DIENOYL-COA REDUCTASE [(2E)-ENOYL-COA-PRODUCING]"/>
    <property type="match status" value="1"/>
</dbReference>
<dbReference type="GO" id="GO:0046872">
    <property type="term" value="F:metal ion binding"/>
    <property type="evidence" value="ECO:0007669"/>
    <property type="project" value="UniProtKB-KW"/>
</dbReference>
<dbReference type="InterPro" id="IPR013785">
    <property type="entry name" value="Aldolase_TIM"/>
</dbReference>
<dbReference type="SUPFAM" id="SSF51905">
    <property type="entry name" value="FAD/NAD(P)-binding domain"/>
    <property type="match status" value="1"/>
</dbReference>
<dbReference type="Gene3D" id="3.40.50.720">
    <property type="entry name" value="NAD(P)-binding Rossmann-like Domain"/>
    <property type="match status" value="1"/>
</dbReference>
<dbReference type="Pfam" id="PF07992">
    <property type="entry name" value="Pyr_redox_2"/>
    <property type="match status" value="1"/>
</dbReference>
<dbReference type="PANTHER" id="PTHR42917">
    <property type="entry name" value="2,4-DIENOYL-COA REDUCTASE"/>
    <property type="match status" value="1"/>
</dbReference>
<evidence type="ECO:0000313" key="13">
    <source>
        <dbReference type="Proteomes" id="UP000095651"/>
    </source>
</evidence>
<dbReference type="Pfam" id="PF00724">
    <property type="entry name" value="Oxidored_FMN"/>
    <property type="match status" value="1"/>
</dbReference>
<evidence type="ECO:0000256" key="2">
    <source>
        <dbReference type="ARBA" id="ARBA00001966"/>
    </source>
</evidence>
<evidence type="ECO:0000256" key="8">
    <source>
        <dbReference type="ARBA" id="ARBA00023004"/>
    </source>
</evidence>
<dbReference type="SUPFAM" id="SSF51395">
    <property type="entry name" value="FMN-linked oxidoreductases"/>
    <property type="match status" value="1"/>
</dbReference>
<evidence type="ECO:0000313" key="12">
    <source>
        <dbReference type="EMBL" id="CUP50993.1"/>
    </source>
</evidence>
<protein>
    <submittedName>
        <fullName evidence="12">NADH:flavin oxidoreductase</fullName>
        <ecNumber evidence="12">1.-.-.-</ecNumber>
    </submittedName>
</protein>
<dbReference type="EC" id="1.-.-.-" evidence="12"/>
<dbReference type="InterPro" id="IPR051793">
    <property type="entry name" value="NADH:flavin_oxidoreductase"/>
</dbReference>
<dbReference type="SUPFAM" id="SSF51971">
    <property type="entry name" value="Nucleotide-binding domain"/>
    <property type="match status" value="1"/>
</dbReference>
<feature type="domain" description="FAD/NAD(P)-binding" evidence="11">
    <location>
        <begin position="382"/>
        <end position="612"/>
    </location>
</feature>
<evidence type="ECO:0000256" key="5">
    <source>
        <dbReference type="ARBA" id="ARBA00022643"/>
    </source>
</evidence>
<name>A0A174NQU2_9FIRM</name>
<dbReference type="PRINTS" id="PR00368">
    <property type="entry name" value="FADPNR"/>
</dbReference>
<dbReference type="Proteomes" id="UP000095651">
    <property type="component" value="Unassembled WGS sequence"/>
</dbReference>
<evidence type="ECO:0000256" key="3">
    <source>
        <dbReference type="ARBA" id="ARBA00011048"/>
    </source>
</evidence>
<reference evidence="12 13" key="1">
    <citation type="submission" date="2015-09" db="EMBL/GenBank/DDBJ databases">
        <authorList>
            <consortium name="Pathogen Informatics"/>
        </authorList>
    </citation>
    <scope>NUCLEOTIDE SEQUENCE [LARGE SCALE GENOMIC DNA]</scope>
    <source>
        <strain evidence="12 13">2789STDY5608850</strain>
    </source>
</reference>
<comment type="cofactor">
    <cofactor evidence="1">
        <name>FMN</name>
        <dbReference type="ChEBI" id="CHEBI:58210"/>
    </cofactor>
</comment>
<keyword evidence="9" id="KW-0411">Iron-sulfur</keyword>
<proteinExistence type="inferred from homology"/>
<keyword evidence="7 12" id="KW-0560">Oxidoreductase</keyword>
<dbReference type="InterPro" id="IPR036188">
    <property type="entry name" value="FAD/NAD-bd_sf"/>
</dbReference>
<dbReference type="GO" id="GO:0010181">
    <property type="term" value="F:FMN binding"/>
    <property type="evidence" value="ECO:0007669"/>
    <property type="project" value="InterPro"/>
</dbReference>
<keyword evidence="4" id="KW-0285">Flavoprotein</keyword>
<dbReference type="Gene3D" id="3.20.20.70">
    <property type="entry name" value="Aldolase class I"/>
    <property type="match status" value="1"/>
</dbReference>
<gene>
    <name evidence="12" type="ORF">ERS852407_06130</name>
</gene>
<evidence type="ECO:0000256" key="7">
    <source>
        <dbReference type="ARBA" id="ARBA00023002"/>
    </source>
</evidence>
<dbReference type="GO" id="GO:0051536">
    <property type="term" value="F:iron-sulfur cluster binding"/>
    <property type="evidence" value="ECO:0007669"/>
    <property type="project" value="UniProtKB-KW"/>
</dbReference>
<keyword evidence="6" id="KW-0479">Metal-binding</keyword>
<evidence type="ECO:0000259" key="10">
    <source>
        <dbReference type="Pfam" id="PF00724"/>
    </source>
</evidence>
<feature type="domain" description="NADH:flavin oxidoreductase/NADH oxidase N-terminal" evidence="10">
    <location>
        <begin position="5"/>
        <end position="334"/>
    </location>
</feature>
<keyword evidence="8" id="KW-0408">Iron</keyword>
<comment type="similarity">
    <text evidence="3">In the N-terminal section; belongs to the NADH:flavin oxidoreductase/NADH oxidase family.</text>
</comment>
<accession>A0A174NQU2</accession>
<evidence type="ECO:0000256" key="6">
    <source>
        <dbReference type="ARBA" id="ARBA00022723"/>
    </source>
</evidence>
<evidence type="ECO:0000259" key="11">
    <source>
        <dbReference type="Pfam" id="PF07992"/>
    </source>
</evidence>
<evidence type="ECO:0000256" key="4">
    <source>
        <dbReference type="ARBA" id="ARBA00022630"/>
    </source>
</evidence>
<sequence length="646" mass="70059">MKSRLLEALKIGSMTVKNGVFMAPMSLGYESPDGTVNETMQEYWLARARGGVGCIITDALSVDPDVPYLGNTLCFRNEESIASYRRFTDKIHECGARVIPQITHPGPESVSAFRGIPPMASSVYLNSMAQKTRAVTLEEIPGIIQKYAKGAYDAKRAGFDGIELHCAHAYMLLGSFLSPMRNKRTDCYGGSLDNRARLLCEVLDAIRESCGPDFPIILRMSGSERDEQGNTLEDMKYLVPILERHGVDAFEISGGTQYERCNKIIPCHGEVQGVNVPEAEALKQAAAVPVLVVGKIGEPRYAEYLVDSGKVDGVVLGRALIADPDFVKKMEAGDYDGIAPCAACAIGCVGEQTKRHPASCVINPAAGREKELELTKTERPERVVIVGGGIGGMACARACAVRGHKVVLLERENELGGQMRLACIPPHKQELSKWIVYLEHELERLSVDVRRNTVADREVIDRLSPDALVIATGAGEMLPPVTGIDPEQAITAWKVLRGETAIPGGNVLVVGGGMVGCEVCEYLMHQKRGFCHITMIEMAEEIGAGMVVNNKVPAMIRLNRPEITMMTGTKLVSVNGGEVTVERRGTQEVLSGFTHIIYACGARPVRGLYEELKEAYPEAVLIGDAQQPAQALEAVRQAVETAVRIG</sequence>
<dbReference type="RefSeq" id="WP_055661017.1">
    <property type="nucleotide sequence ID" value="NZ_CABIXC010000044.1"/>
</dbReference>
<dbReference type="EMBL" id="CYZE01000044">
    <property type="protein sequence ID" value="CUP50993.1"/>
    <property type="molecule type" value="Genomic_DNA"/>
</dbReference>
<dbReference type="InterPro" id="IPR023753">
    <property type="entry name" value="FAD/NAD-binding_dom"/>
</dbReference>
<evidence type="ECO:0000256" key="9">
    <source>
        <dbReference type="ARBA" id="ARBA00023014"/>
    </source>
</evidence>
<evidence type="ECO:0000256" key="1">
    <source>
        <dbReference type="ARBA" id="ARBA00001917"/>
    </source>
</evidence>
<dbReference type="InterPro" id="IPR001155">
    <property type="entry name" value="OxRdtase_FMN_N"/>
</dbReference>
<dbReference type="CDD" id="cd02803">
    <property type="entry name" value="OYE_like_FMN_family"/>
    <property type="match status" value="1"/>
</dbReference>